<evidence type="ECO:0000313" key="3">
    <source>
        <dbReference type="EMBL" id="OSX70378.1"/>
    </source>
</evidence>
<feature type="chain" id="PRO_5012236770" evidence="2">
    <location>
        <begin position="21"/>
        <end position="400"/>
    </location>
</feature>
<dbReference type="Proteomes" id="UP000218209">
    <property type="component" value="Unassembled WGS sequence"/>
</dbReference>
<feature type="region of interest" description="Disordered" evidence="1">
    <location>
        <begin position="263"/>
        <end position="284"/>
    </location>
</feature>
<feature type="compositionally biased region" description="Gly residues" evidence="1">
    <location>
        <begin position="263"/>
        <end position="272"/>
    </location>
</feature>
<accession>A0A1X6NP35</accession>
<organism evidence="3 4">
    <name type="scientific">Porphyra umbilicalis</name>
    <name type="common">Purple laver</name>
    <name type="synonym">Red alga</name>
    <dbReference type="NCBI Taxonomy" id="2786"/>
    <lineage>
        <taxon>Eukaryota</taxon>
        <taxon>Rhodophyta</taxon>
        <taxon>Bangiophyceae</taxon>
        <taxon>Bangiales</taxon>
        <taxon>Bangiaceae</taxon>
        <taxon>Porphyra</taxon>
    </lineage>
</organism>
<evidence type="ECO:0000256" key="1">
    <source>
        <dbReference type="SAM" id="MobiDB-lite"/>
    </source>
</evidence>
<sequence>MSFLLTGLLHLLGPIVPVLPFDVDVAPSEVGATSRSTAPVVSPAAALSPNSVLPQEEPPPSPEVTGIRFKLPPSQQDAAAHDPPAASRQAPVITIKHVPPPSAARRPFWARATAVLRVALAQFEAVFVTQPQLQPVSNSYASNPHGLRQRPSLQGPSLTDALVPRGPQGGPRGVAANRRRQVAAEEASRSRWLRLTSRVGIKPRDGAGRSGLSEVLPSPRRSNGANRQRQPTTAAAAAAGADGARRFAPGGLCRRAAGRGYGGGGFGQGWTRGQGSTRRRHREGDCECARKDLARPRSAAGCLAAAASWRYRHPVSGGRPPRSLCTAPWPQASGDCRCRCGTSPHLRQHCDAAAVHLPSPPTGSDGEPRGHGCGGAPPVSSTAPECGPRHRICDGLDRLG</sequence>
<feature type="compositionally biased region" description="Low complexity" evidence="1">
    <location>
        <begin position="225"/>
        <end position="241"/>
    </location>
</feature>
<name>A0A1X6NP35_PORUM</name>
<feature type="region of interest" description="Disordered" evidence="1">
    <location>
        <begin position="48"/>
        <end position="69"/>
    </location>
</feature>
<feature type="region of interest" description="Disordered" evidence="1">
    <location>
        <begin position="357"/>
        <end position="387"/>
    </location>
</feature>
<keyword evidence="4" id="KW-1185">Reference proteome</keyword>
<reference evidence="3 4" key="1">
    <citation type="submission" date="2017-03" db="EMBL/GenBank/DDBJ databases">
        <title>WGS assembly of Porphyra umbilicalis.</title>
        <authorList>
            <person name="Brawley S.H."/>
            <person name="Blouin N.A."/>
            <person name="Ficko-Blean E."/>
            <person name="Wheeler G.L."/>
            <person name="Lohr M."/>
            <person name="Goodson H.V."/>
            <person name="Jenkins J.W."/>
            <person name="Blaby-Haas C.E."/>
            <person name="Helliwell K.E."/>
            <person name="Chan C."/>
            <person name="Marriage T."/>
            <person name="Bhattacharya D."/>
            <person name="Klein A.S."/>
            <person name="Badis Y."/>
            <person name="Brodie J."/>
            <person name="Cao Y."/>
            <person name="Collen J."/>
            <person name="Dittami S.M."/>
            <person name="Gachon C.M."/>
            <person name="Green B.R."/>
            <person name="Karpowicz S."/>
            <person name="Kim J.W."/>
            <person name="Kudahl U."/>
            <person name="Lin S."/>
            <person name="Michel G."/>
            <person name="Mittag M."/>
            <person name="Olson B.J."/>
            <person name="Pangilinan J."/>
            <person name="Peng Y."/>
            <person name="Qiu H."/>
            <person name="Shu S."/>
            <person name="Singer J.T."/>
            <person name="Smith A.G."/>
            <person name="Sprecher B.N."/>
            <person name="Wagner V."/>
            <person name="Wang W."/>
            <person name="Wang Z.-Y."/>
            <person name="Yan J."/>
            <person name="Yarish C."/>
            <person name="Zoeuner-Riek S."/>
            <person name="Zhuang Y."/>
            <person name="Zou Y."/>
            <person name="Lindquist E.A."/>
            <person name="Grimwood J."/>
            <person name="Barry K."/>
            <person name="Rokhsar D.S."/>
            <person name="Schmutz J."/>
            <person name="Stiller J.W."/>
            <person name="Grossman A.R."/>
            <person name="Prochnik S.E."/>
        </authorList>
    </citation>
    <scope>NUCLEOTIDE SEQUENCE [LARGE SCALE GENOMIC DNA]</scope>
    <source>
        <strain evidence="3">4086291</strain>
    </source>
</reference>
<gene>
    <name evidence="3" type="ORF">BU14_0773s0002</name>
</gene>
<keyword evidence="2" id="KW-0732">Signal</keyword>
<proteinExistence type="predicted"/>
<evidence type="ECO:0000256" key="2">
    <source>
        <dbReference type="SAM" id="SignalP"/>
    </source>
</evidence>
<feature type="signal peptide" evidence="2">
    <location>
        <begin position="1"/>
        <end position="20"/>
    </location>
</feature>
<feature type="region of interest" description="Disordered" evidence="1">
    <location>
        <begin position="136"/>
        <end position="241"/>
    </location>
</feature>
<dbReference type="AlphaFoldDB" id="A0A1X6NP35"/>
<dbReference type="EMBL" id="KV919267">
    <property type="protein sequence ID" value="OSX70378.1"/>
    <property type="molecule type" value="Genomic_DNA"/>
</dbReference>
<evidence type="ECO:0000313" key="4">
    <source>
        <dbReference type="Proteomes" id="UP000218209"/>
    </source>
</evidence>
<protein>
    <submittedName>
        <fullName evidence="3">Uncharacterized protein</fullName>
    </submittedName>
</protein>